<dbReference type="InterPro" id="IPR036388">
    <property type="entry name" value="WH-like_DNA-bd_sf"/>
</dbReference>
<comment type="similarity">
    <text evidence="1">Belongs to the LysR transcriptional regulatory family.</text>
</comment>
<evidence type="ECO:0000313" key="8">
    <source>
        <dbReference type="Proteomes" id="UP000321776"/>
    </source>
</evidence>
<comment type="caution">
    <text evidence="7">The sequence shown here is derived from an EMBL/GenBank/DDBJ whole genome shotgun (WGS) entry which is preliminary data.</text>
</comment>
<dbReference type="InterPro" id="IPR058163">
    <property type="entry name" value="LysR-type_TF_proteobact-type"/>
</dbReference>
<evidence type="ECO:0000313" key="9">
    <source>
        <dbReference type="Proteomes" id="UP001481677"/>
    </source>
</evidence>
<reference evidence="7" key="2">
    <citation type="submission" date="2019-08" db="EMBL/GenBank/DDBJ databases">
        <authorList>
            <person name="Im W.-T."/>
        </authorList>
    </citation>
    <scope>NUCLEOTIDE SEQUENCE</scope>
    <source>
        <strain evidence="7">NF 2-5-3</strain>
    </source>
</reference>
<dbReference type="Pfam" id="PF00126">
    <property type="entry name" value="HTH_1"/>
    <property type="match status" value="1"/>
</dbReference>
<dbReference type="GO" id="GO:0003700">
    <property type="term" value="F:DNA-binding transcription factor activity"/>
    <property type="evidence" value="ECO:0007669"/>
    <property type="project" value="InterPro"/>
</dbReference>
<dbReference type="InterPro" id="IPR000847">
    <property type="entry name" value="LysR_HTH_N"/>
</dbReference>
<proteinExistence type="inferred from homology"/>
<evidence type="ECO:0000259" key="5">
    <source>
        <dbReference type="PROSITE" id="PS50931"/>
    </source>
</evidence>
<dbReference type="Pfam" id="PF03466">
    <property type="entry name" value="LysR_substrate"/>
    <property type="match status" value="1"/>
</dbReference>
<dbReference type="PROSITE" id="PS50931">
    <property type="entry name" value="HTH_LYSR"/>
    <property type="match status" value="1"/>
</dbReference>
<evidence type="ECO:0000313" key="7">
    <source>
        <dbReference type="EMBL" id="TXC82851.1"/>
    </source>
</evidence>
<evidence type="ECO:0000256" key="1">
    <source>
        <dbReference type="ARBA" id="ARBA00009437"/>
    </source>
</evidence>
<evidence type="ECO:0000256" key="4">
    <source>
        <dbReference type="ARBA" id="ARBA00023163"/>
    </source>
</evidence>
<reference evidence="6 9" key="3">
    <citation type="submission" date="2024-01" db="EMBL/GenBank/DDBJ databases">
        <title>The diversity of rhizobia nodulating Mimosa spp. in eleven states of Brazil covering several biomes is determined by host plant, location, and edaphic factors.</title>
        <authorList>
            <person name="Rouws L."/>
            <person name="Barauna A."/>
            <person name="Beukes C."/>
            <person name="De Faria S.M."/>
            <person name="Gross E."/>
            <person name="Dos Reis Junior F.B."/>
            <person name="Simon M."/>
            <person name="Maluk M."/>
            <person name="Odee D.W."/>
            <person name="Kenicer G."/>
            <person name="Young J.P.W."/>
            <person name="Reis V.M."/>
            <person name="Zilli J."/>
            <person name="James E.K."/>
        </authorList>
    </citation>
    <scope>NUCLEOTIDE SEQUENCE [LARGE SCALE GENOMIC DNA]</scope>
    <source>
        <strain evidence="6 9">JPY530</strain>
    </source>
</reference>
<dbReference type="InterPro" id="IPR005119">
    <property type="entry name" value="LysR_subst-bd"/>
</dbReference>
<dbReference type="SUPFAM" id="SSF46785">
    <property type="entry name" value="Winged helix' DNA-binding domain"/>
    <property type="match status" value="1"/>
</dbReference>
<evidence type="ECO:0000256" key="2">
    <source>
        <dbReference type="ARBA" id="ARBA00023015"/>
    </source>
</evidence>
<dbReference type="Proteomes" id="UP001481677">
    <property type="component" value="Unassembled WGS sequence"/>
</dbReference>
<organism evidence="7 8">
    <name type="scientific">Paraburkholderia azotifigens</name>
    <dbReference type="NCBI Taxonomy" id="2057004"/>
    <lineage>
        <taxon>Bacteria</taxon>
        <taxon>Pseudomonadati</taxon>
        <taxon>Pseudomonadota</taxon>
        <taxon>Betaproteobacteria</taxon>
        <taxon>Burkholderiales</taxon>
        <taxon>Burkholderiaceae</taxon>
        <taxon>Paraburkholderia</taxon>
    </lineage>
</organism>
<dbReference type="InterPro" id="IPR036390">
    <property type="entry name" value="WH_DNA-bd_sf"/>
</dbReference>
<keyword evidence="3" id="KW-0238">DNA-binding</keyword>
<dbReference type="Gene3D" id="3.40.190.290">
    <property type="match status" value="1"/>
</dbReference>
<protein>
    <submittedName>
        <fullName evidence="7">LysR family transcriptional regulator</fullName>
    </submittedName>
</protein>
<dbReference type="AlphaFoldDB" id="A0A5C6VDQ8"/>
<dbReference type="EMBL" id="VOQS01000003">
    <property type="protein sequence ID" value="TXC82851.1"/>
    <property type="molecule type" value="Genomic_DNA"/>
</dbReference>
<keyword evidence="4" id="KW-0804">Transcription</keyword>
<dbReference type="GO" id="GO:0003677">
    <property type="term" value="F:DNA binding"/>
    <property type="evidence" value="ECO:0007669"/>
    <property type="project" value="UniProtKB-KW"/>
</dbReference>
<evidence type="ECO:0000313" key="6">
    <source>
        <dbReference type="EMBL" id="MEM5341999.1"/>
    </source>
</evidence>
<dbReference type="PANTHER" id="PTHR30537">
    <property type="entry name" value="HTH-TYPE TRANSCRIPTIONAL REGULATOR"/>
    <property type="match status" value="1"/>
</dbReference>
<dbReference type="PANTHER" id="PTHR30537:SF5">
    <property type="entry name" value="HTH-TYPE TRANSCRIPTIONAL ACTIVATOR TTDR-RELATED"/>
    <property type="match status" value="1"/>
</dbReference>
<dbReference type="SUPFAM" id="SSF53850">
    <property type="entry name" value="Periplasmic binding protein-like II"/>
    <property type="match status" value="1"/>
</dbReference>
<dbReference type="EMBL" id="JAZHGA010000014">
    <property type="protein sequence ID" value="MEM5341999.1"/>
    <property type="molecule type" value="Genomic_DNA"/>
</dbReference>
<dbReference type="RefSeq" id="WP_147235429.1">
    <property type="nucleotide sequence ID" value="NZ_JAZHFZ010000014.1"/>
</dbReference>
<gene>
    <name evidence="7" type="ORF">FRZ40_20720</name>
    <name evidence="6" type="ORF">V4C56_20530</name>
</gene>
<feature type="domain" description="HTH lysR-type" evidence="5">
    <location>
        <begin position="2"/>
        <end position="59"/>
    </location>
</feature>
<keyword evidence="2" id="KW-0805">Transcription regulation</keyword>
<evidence type="ECO:0000256" key="3">
    <source>
        <dbReference type="ARBA" id="ARBA00023125"/>
    </source>
</evidence>
<accession>A0A5C6VDQ8</accession>
<reference evidence="7 8" key="1">
    <citation type="journal article" date="2018" name="Int. J. Syst. Evol. Microbiol.">
        <title>Paraburkholderia azotifigens sp. nov., a nitrogen-fixing bacterium isolated from paddy soil.</title>
        <authorList>
            <person name="Choi G.M."/>
            <person name="Im W.T."/>
        </authorList>
    </citation>
    <scope>NUCLEOTIDE SEQUENCE [LARGE SCALE GENOMIC DNA]</scope>
    <source>
        <strain evidence="7 8">NF 2-5-3</strain>
    </source>
</reference>
<keyword evidence="9" id="KW-1185">Reference proteome</keyword>
<dbReference type="Gene3D" id="1.10.10.10">
    <property type="entry name" value="Winged helix-like DNA-binding domain superfamily/Winged helix DNA-binding domain"/>
    <property type="match status" value="1"/>
</dbReference>
<dbReference type="Proteomes" id="UP000321776">
    <property type="component" value="Unassembled WGS sequence"/>
</dbReference>
<name>A0A5C6VDQ8_9BURK</name>
<sequence>MIDLDDMRMFRALGTTHSLAGAARLLDVTPPALTVRLQKLEERLGVHLAVREARGISLTEEGTRLMQEAIDLLERLDTLPERIASEHQAVSGSLRIVAPLGFGRVHIAPVLRDFHLTYPNVKASLNLSDNPLADSAGADVVIHIGEMKDSSWVAHVLAPNERFLCASPRLAARLDTLEHPSRLAELPCLCLRENDEDVSRWRFEPEPKGKAKHGKPVTVRVTGALSSNDGGVIGDWAMRGLGVMVRSEWDASALIASGKLERLLPQWRMAPAPIVALLPTRKGMPARVRLFLDAARAALDPPLWRKR</sequence>